<dbReference type="EC" id="3.1.1.96" evidence="3"/>
<comment type="catalytic activity">
    <reaction evidence="7">
        <text>a D-aminoacyl-tRNA + H2O = a tRNA + a D-alpha-amino acid + H(+)</text>
        <dbReference type="Rhea" id="RHEA:13953"/>
        <dbReference type="Rhea" id="RHEA-COMP:10123"/>
        <dbReference type="Rhea" id="RHEA-COMP:10124"/>
        <dbReference type="ChEBI" id="CHEBI:15377"/>
        <dbReference type="ChEBI" id="CHEBI:15378"/>
        <dbReference type="ChEBI" id="CHEBI:59871"/>
        <dbReference type="ChEBI" id="CHEBI:78442"/>
        <dbReference type="ChEBI" id="CHEBI:79333"/>
        <dbReference type="EC" id="3.1.1.96"/>
    </reaction>
</comment>
<dbReference type="InterPro" id="IPR023509">
    <property type="entry name" value="DTD-like_sf"/>
</dbReference>
<keyword evidence="9" id="KW-1185">Reference proteome</keyword>
<dbReference type="KEGG" id="spu:581508"/>
<evidence type="ECO:0000313" key="9">
    <source>
        <dbReference type="Proteomes" id="UP000007110"/>
    </source>
</evidence>
<dbReference type="GO" id="GO:0005737">
    <property type="term" value="C:cytoplasm"/>
    <property type="evidence" value="ECO:0000318"/>
    <property type="project" value="GO_Central"/>
</dbReference>
<reference evidence="8" key="2">
    <citation type="submission" date="2021-01" db="UniProtKB">
        <authorList>
            <consortium name="EnsemblMetazoa"/>
        </authorList>
    </citation>
    <scope>IDENTIFICATION</scope>
</reference>
<dbReference type="CTD" id="112487"/>
<evidence type="ECO:0000256" key="3">
    <source>
        <dbReference type="ARBA" id="ARBA00013056"/>
    </source>
</evidence>
<dbReference type="SUPFAM" id="SSF69500">
    <property type="entry name" value="DTD-like"/>
    <property type="match status" value="1"/>
</dbReference>
<evidence type="ECO:0000256" key="5">
    <source>
        <dbReference type="ARBA" id="ARBA00022801"/>
    </source>
</evidence>
<dbReference type="RefSeq" id="XP_030855644.1">
    <property type="nucleotide sequence ID" value="XM_030999784.1"/>
</dbReference>
<keyword evidence="5" id="KW-0378">Hydrolase</keyword>
<evidence type="ECO:0000256" key="7">
    <source>
        <dbReference type="ARBA" id="ARBA00048018"/>
    </source>
</evidence>
<dbReference type="EnsemblMetazoa" id="XM_030999784">
    <property type="protein sequence ID" value="XP_030855644"/>
    <property type="gene ID" value="LOC581508"/>
</dbReference>
<dbReference type="GO" id="GO:0051500">
    <property type="term" value="F:D-tyrosyl-tRNA(Tyr) deacylase activity"/>
    <property type="evidence" value="ECO:0000318"/>
    <property type="project" value="GO_Central"/>
</dbReference>
<evidence type="ECO:0000256" key="6">
    <source>
        <dbReference type="ARBA" id="ARBA00047676"/>
    </source>
</evidence>
<evidence type="ECO:0000313" key="8">
    <source>
        <dbReference type="EnsemblMetazoa" id="XP_030855644"/>
    </source>
</evidence>
<dbReference type="Pfam" id="PF02580">
    <property type="entry name" value="Tyr_Deacylase"/>
    <property type="match status" value="1"/>
</dbReference>
<dbReference type="FunCoup" id="A0A7M7PSI5">
    <property type="interactions" value="208"/>
</dbReference>
<dbReference type="InParanoid" id="A0A7M7PSI5"/>
<dbReference type="Proteomes" id="UP000007110">
    <property type="component" value="Unassembled WGS sequence"/>
</dbReference>
<proteinExistence type="predicted"/>
<comment type="catalytic activity">
    <reaction evidence="6">
        <text>glycyl-tRNA(Ala) + H2O = tRNA(Ala) + glycine + H(+)</text>
        <dbReference type="Rhea" id="RHEA:53744"/>
        <dbReference type="Rhea" id="RHEA-COMP:9657"/>
        <dbReference type="Rhea" id="RHEA-COMP:13640"/>
        <dbReference type="ChEBI" id="CHEBI:15377"/>
        <dbReference type="ChEBI" id="CHEBI:15378"/>
        <dbReference type="ChEBI" id="CHEBI:57305"/>
        <dbReference type="ChEBI" id="CHEBI:78442"/>
        <dbReference type="ChEBI" id="CHEBI:78522"/>
        <dbReference type="EC" id="3.1.1.96"/>
    </reaction>
</comment>
<dbReference type="GO" id="GO:0006399">
    <property type="term" value="P:tRNA metabolic process"/>
    <property type="evidence" value="ECO:0000318"/>
    <property type="project" value="GO_Central"/>
</dbReference>
<dbReference type="Gene3D" id="3.50.80.10">
    <property type="entry name" value="D-tyrosyl-tRNA(Tyr) deacylase"/>
    <property type="match status" value="1"/>
</dbReference>
<dbReference type="AlphaFoldDB" id="A0A7M7PSI5"/>
<comment type="subcellular location">
    <subcellularLocation>
        <location evidence="1">Cytoplasm</location>
    </subcellularLocation>
</comment>
<protein>
    <recommendedName>
        <fullName evidence="3">D-aminoacyl-tRNA deacylase</fullName>
        <ecNumber evidence="3">3.1.1.96</ecNumber>
    </recommendedName>
</protein>
<dbReference type="PANTHER" id="PTHR10472">
    <property type="entry name" value="D-TYROSYL-TRNA TYR DEACYLASE"/>
    <property type="match status" value="1"/>
</dbReference>
<sequence length="175" mass="19213">MADGKQSSGNNPPAKLVIQQCLSARLQVQPPSDDVEAEYVEIERGVVLYVCFLKGADQDIHVVEKMAKFALNIRLSEALTDSKLVSILDLPGDVLIVPQATLGGKAKGKMMQYHANIPKDTGRELYQKFVELCRDTLASNARTSEANCKVRSGTYGNRQVLSLVTNGPFTHTMEF</sequence>
<accession>A0A7M7PSI5</accession>
<keyword evidence="4" id="KW-0963">Cytoplasm</keyword>
<reference evidence="9" key="1">
    <citation type="submission" date="2015-02" db="EMBL/GenBank/DDBJ databases">
        <title>Genome sequencing for Strongylocentrotus purpuratus.</title>
        <authorList>
            <person name="Murali S."/>
            <person name="Liu Y."/>
            <person name="Vee V."/>
            <person name="English A."/>
            <person name="Wang M."/>
            <person name="Skinner E."/>
            <person name="Han Y."/>
            <person name="Muzny D.M."/>
            <person name="Worley K.C."/>
            <person name="Gibbs R.A."/>
        </authorList>
    </citation>
    <scope>NUCLEOTIDE SEQUENCE</scope>
</reference>
<comment type="subunit">
    <text evidence="2">Homodimer.</text>
</comment>
<dbReference type="OMA" id="QQCLHAK"/>
<organism evidence="8 9">
    <name type="scientific">Strongylocentrotus purpuratus</name>
    <name type="common">Purple sea urchin</name>
    <dbReference type="NCBI Taxonomy" id="7668"/>
    <lineage>
        <taxon>Eukaryota</taxon>
        <taxon>Metazoa</taxon>
        <taxon>Echinodermata</taxon>
        <taxon>Eleutherozoa</taxon>
        <taxon>Echinozoa</taxon>
        <taxon>Echinoidea</taxon>
        <taxon>Euechinoidea</taxon>
        <taxon>Echinacea</taxon>
        <taxon>Camarodonta</taxon>
        <taxon>Echinidea</taxon>
        <taxon>Strongylocentrotidae</taxon>
        <taxon>Strongylocentrotus</taxon>
    </lineage>
</organism>
<dbReference type="OrthoDB" id="275783at2759"/>
<dbReference type="PANTHER" id="PTHR10472:SF1">
    <property type="entry name" value="D-AMINOACYL-TRNA DEACYLASE 2"/>
    <property type="match status" value="1"/>
</dbReference>
<dbReference type="InterPro" id="IPR003732">
    <property type="entry name" value="Daa-tRNA_deacyls_DTD"/>
</dbReference>
<evidence type="ECO:0000256" key="1">
    <source>
        <dbReference type="ARBA" id="ARBA00004496"/>
    </source>
</evidence>
<dbReference type="GeneID" id="581508"/>
<evidence type="ECO:0000256" key="4">
    <source>
        <dbReference type="ARBA" id="ARBA00022490"/>
    </source>
</evidence>
<evidence type="ECO:0000256" key="2">
    <source>
        <dbReference type="ARBA" id="ARBA00011738"/>
    </source>
</evidence>
<name>A0A7M7PSI5_STRPU</name>